<dbReference type="InterPro" id="IPR047641">
    <property type="entry name" value="ABC_transpr_MalK/UgpC-like"/>
</dbReference>
<dbReference type="Pfam" id="PF17912">
    <property type="entry name" value="OB_MalK"/>
    <property type="match status" value="1"/>
</dbReference>
<dbReference type="InterPro" id="IPR003439">
    <property type="entry name" value="ABC_transporter-like_ATP-bd"/>
</dbReference>
<dbReference type="InterPro" id="IPR003593">
    <property type="entry name" value="AAA+_ATPase"/>
</dbReference>
<dbReference type="Gene3D" id="2.40.50.140">
    <property type="entry name" value="Nucleic acid-binding proteins"/>
    <property type="match status" value="1"/>
</dbReference>
<evidence type="ECO:0000256" key="3">
    <source>
        <dbReference type="ARBA" id="ARBA00022519"/>
    </source>
</evidence>
<dbReference type="InterPro" id="IPR015855">
    <property type="entry name" value="ABC_transpr_MalK-like"/>
</dbReference>
<dbReference type="CDD" id="cd03301">
    <property type="entry name" value="ABC_MalK_N"/>
    <property type="match status" value="1"/>
</dbReference>
<dbReference type="NCBIfam" id="NF008653">
    <property type="entry name" value="PRK11650.1"/>
    <property type="match status" value="1"/>
</dbReference>
<name>A0ABZ0EAQ1_9BURK</name>
<keyword evidence="8" id="KW-1185">Reference proteome</keyword>
<evidence type="ECO:0000256" key="4">
    <source>
        <dbReference type="ARBA" id="ARBA00022741"/>
    </source>
</evidence>
<dbReference type="InterPro" id="IPR012340">
    <property type="entry name" value="NA-bd_OB-fold"/>
</dbReference>
<dbReference type="InterPro" id="IPR017871">
    <property type="entry name" value="ABC_transporter-like_CS"/>
</dbReference>
<evidence type="ECO:0000256" key="1">
    <source>
        <dbReference type="ARBA" id="ARBA00022448"/>
    </source>
</evidence>
<evidence type="ECO:0000313" key="8">
    <source>
        <dbReference type="Proteomes" id="UP001302652"/>
    </source>
</evidence>
<dbReference type="PROSITE" id="PS50893">
    <property type="entry name" value="ABC_TRANSPORTER_2"/>
    <property type="match status" value="1"/>
</dbReference>
<dbReference type="Gene3D" id="2.40.50.100">
    <property type="match status" value="1"/>
</dbReference>
<dbReference type="Gene3D" id="3.40.50.300">
    <property type="entry name" value="P-loop containing nucleotide triphosphate hydrolases"/>
    <property type="match status" value="1"/>
</dbReference>
<evidence type="ECO:0000256" key="2">
    <source>
        <dbReference type="ARBA" id="ARBA00022475"/>
    </source>
</evidence>
<keyword evidence="5 7" id="KW-0067">ATP-binding</keyword>
<dbReference type="Proteomes" id="UP001302652">
    <property type="component" value="Chromosome 3"/>
</dbReference>
<keyword evidence="3" id="KW-0997">Cell inner membrane</keyword>
<keyword evidence="2" id="KW-1003">Cell membrane</keyword>
<dbReference type="SUPFAM" id="SSF52540">
    <property type="entry name" value="P-loop containing nucleoside triphosphate hydrolases"/>
    <property type="match status" value="1"/>
</dbReference>
<dbReference type="SUPFAM" id="SSF50331">
    <property type="entry name" value="MOP-like"/>
    <property type="match status" value="1"/>
</dbReference>
<dbReference type="InterPro" id="IPR040582">
    <property type="entry name" value="OB_MalK-like"/>
</dbReference>
<sequence>MADLSIQNLQKSYGSHAVIHGIDVDIADGEFAVLVGPSGCGKSTLLRMIAGLESITSGELHVSGRVVNDLTPKDRDMAMVFQNYALYPHMTVGENMGFSLRISKVPKADIERRVRHAADILALGPLLERYPRQLSGGQRQRVAMGRAIVRDPQVFLFDEPLSNLDAKLRVAMRAEIKLLHQRLHTTTVYVTHDQVEAMTLADKIVVMRDGVVEQVGAPLDVYDHPRNVFVAGFIGSPAMNFIEGVLTDGAEGTVFSSASGFTVPFGRRLAVECPRPVILGIRPEHFAVTENGTPTEVVVVETTGSATQVNVRRGTDELVCEFRERVLPRPEEMLRISPLLEAIHLFDAQSGLRVVEREHSLSA</sequence>
<accession>A0ABZ0EAQ1</accession>
<dbReference type="InterPro" id="IPR027417">
    <property type="entry name" value="P-loop_NTPase"/>
</dbReference>
<evidence type="ECO:0000313" key="7">
    <source>
        <dbReference type="EMBL" id="WOD14321.1"/>
    </source>
</evidence>
<dbReference type="EMBL" id="CP136511">
    <property type="protein sequence ID" value="WOD14321.1"/>
    <property type="molecule type" value="Genomic_DNA"/>
</dbReference>
<evidence type="ECO:0000256" key="5">
    <source>
        <dbReference type="ARBA" id="ARBA00022840"/>
    </source>
</evidence>
<dbReference type="PANTHER" id="PTHR43875">
    <property type="entry name" value="MALTODEXTRIN IMPORT ATP-BINDING PROTEIN MSMX"/>
    <property type="match status" value="1"/>
</dbReference>
<keyword evidence="4" id="KW-0547">Nucleotide-binding</keyword>
<dbReference type="InterPro" id="IPR008995">
    <property type="entry name" value="Mo/tungstate-bd_C_term_dom"/>
</dbReference>
<dbReference type="RefSeq" id="WP_317016160.1">
    <property type="nucleotide sequence ID" value="NZ_CP136511.1"/>
</dbReference>
<dbReference type="SMART" id="SM00382">
    <property type="entry name" value="AAA"/>
    <property type="match status" value="1"/>
</dbReference>
<keyword evidence="3" id="KW-0472">Membrane</keyword>
<dbReference type="Pfam" id="PF00005">
    <property type="entry name" value="ABC_tran"/>
    <property type="match status" value="1"/>
</dbReference>
<proteinExistence type="predicted"/>
<feature type="domain" description="ABC transporter" evidence="6">
    <location>
        <begin position="4"/>
        <end position="234"/>
    </location>
</feature>
<reference evidence="7 8" key="1">
    <citation type="submission" date="2023-10" db="EMBL/GenBank/DDBJ databases">
        <title>Surface-active antibiotics is a multifunctional adaptation for post-fire microbes.</title>
        <authorList>
            <person name="Liu M.D."/>
            <person name="Du Y."/>
            <person name="Koupaei S.K."/>
            <person name="Kim N.R."/>
            <person name="Zhang W."/>
            <person name="Traxler M.F."/>
        </authorList>
    </citation>
    <scope>NUCLEOTIDE SEQUENCE [LARGE SCALE GENOMIC DNA]</scope>
    <source>
        <strain evidence="7 8">F3</strain>
    </source>
</reference>
<gene>
    <name evidence="7" type="primary">ugpC</name>
    <name evidence="7" type="ORF">RW095_02195</name>
</gene>
<dbReference type="PANTHER" id="PTHR43875:SF10">
    <property type="entry name" value="BLL2173 PROTEIN"/>
    <property type="match status" value="1"/>
</dbReference>
<dbReference type="PROSITE" id="PS00211">
    <property type="entry name" value="ABC_TRANSPORTER_1"/>
    <property type="match status" value="1"/>
</dbReference>
<organism evidence="7 8">
    <name type="scientific">Paraburkholderia kirstenboschensis</name>
    <dbReference type="NCBI Taxonomy" id="1245436"/>
    <lineage>
        <taxon>Bacteria</taxon>
        <taxon>Pseudomonadati</taxon>
        <taxon>Pseudomonadota</taxon>
        <taxon>Betaproteobacteria</taxon>
        <taxon>Burkholderiales</taxon>
        <taxon>Burkholderiaceae</taxon>
        <taxon>Paraburkholderia</taxon>
    </lineage>
</organism>
<keyword evidence="1" id="KW-0813">Transport</keyword>
<evidence type="ECO:0000259" key="6">
    <source>
        <dbReference type="PROSITE" id="PS50893"/>
    </source>
</evidence>
<dbReference type="GO" id="GO:0005524">
    <property type="term" value="F:ATP binding"/>
    <property type="evidence" value="ECO:0007669"/>
    <property type="project" value="UniProtKB-KW"/>
</dbReference>
<protein>
    <submittedName>
        <fullName evidence="7">Sn-glycerol-3-phosphate ABC transporter ATP-binding protein UgpC</fullName>
    </submittedName>
</protein>